<evidence type="ECO:0000256" key="9">
    <source>
        <dbReference type="ARBA" id="ARBA00023288"/>
    </source>
</evidence>
<dbReference type="GeneID" id="108491022"/>
<evidence type="ECO:0000313" key="13">
    <source>
        <dbReference type="Proteomes" id="UP000694381"/>
    </source>
</evidence>
<keyword evidence="13" id="KW-1185">Reference proteome</keyword>
<name>A0A8C6RHB2_NANGA</name>
<gene>
    <name evidence="12" type="primary">Cd52</name>
</gene>
<dbReference type="CTD" id="1043"/>
<evidence type="ECO:0000256" key="1">
    <source>
        <dbReference type="ARBA" id="ARBA00002087"/>
    </source>
</evidence>
<evidence type="ECO:0000256" key="6">
    <source>
        <dbReference type="ARBA" id="ARBA00022729"/>
    </source>
</evidence>
<dbReference type="AlphaFoldDB" id="A0A8C6RHB2"/>
<dbReference type="OMA" id="FANTLMC"/>
<dbReference type="PANTHER" id="PTHR15029">
    <property type="entry name" value="CAMPATH-1 ANTIGEN"/>
    <property type="match status" value="1"/>
</dbReference>
<evidence type="ECO:0000256" key="7">
    <source>
        <dbReference type="ARBA" id="ARBA00023136"/>
    </source>
</evidence>
<proteinExistence type="predicted"/>
<keyword evidence="6 11" id="KW-0732">Signal</keyword>
<keyword evidence="9" id="KW-0449">Lipoprotein</keyword>
<feature type="chain" id="PRO_5034815953" description="CAMPATH-1 antigen" evidence="11">
    <location>
        <begin position="25"/>
        <end position="79"/>
    </location>
</feature>
<evidence type="ECO:0000256" key="2">
    <source>
        <dbReference type="ARBA" id="ARBA00004609"/>
    </source>
</evidence>
<dbReference type="Pfam" id="PF15116">
    <property type="entry name" value="CD52"/>
    <property type="match status" value="1"/>
</dbReference>
<reference evidence="12" key="2">
    <citation type="submission" date="2025-09" db="UniProtKB">
        <authorList>
            <consortium name="Ensembl"/>
        </authorList>
    </citation>
    <scope>IDENTIFICATION</scope>
</reference>
<keyword evidence="10" id="KW-1133">Transmembrane helix</keyword>
<dbReference type="PANTHER" id="PTHR15029:SF0">
    <property type="entry name" value="CAMPATH-1 ANTIGEN"/>
    <property type="match status" value="1"/>
</dbReference>
<keyword evidence="10" id="KW-0812">Transmembrane</keyword>
<feature type="transmembrane region" description="Helical" evidence="10">
    <location>
        <begin position="59"/>
        <end position="78"/>
    </location>
</feature>
<dbReference type="InterPro" id="IPR026643">
    <property type="entry name" value="CAMPATH-1"/>
</dbReference>
<dbReference type="GO" id="GO:0097225">
    <property type="term" value="C:sperm midpiece"/>
    <property type="evidence" value="ECO:0007669"/>
    <property type="project" value="TreeGrafter"/>
</dbReference>
<evidence type="ECO:0000256" key="8">
    <source>
        <dbReference type="ARBA" id="ARBA00023180"/>
    </source>
</evidence>
<dbReference type="Proteomes" id="UP000694381">
    <property type="component" value="Unassembled WGS sequence"/>
</dbReference>
<dbReference type="GeneTree" id="ENSGT00940000168930"/>
<dbReference type="RefSeq" id="XP_017654562.1">
    <property type="nucleotide sequence ID" value="XM_017799073.2"/>
</dbReference>
<organism evidence="12 13">
    <name type="scientific">Nannospalax galili</name>
    <name type="common">Northern Israeli blind subterranean mole rat</name>
    <name type="synonym">Spalax galili</name>
    <dbReference type="NCBI Taxonomy" id="1026970"/>
    <lineage>
        <taxon>Eukaryota</taxon>
        <taxon>Metazoa</taxon>
        <taxon>Chordata</taxon>
        <taxon>Craniata</taxon>
        <taxon>Vertebrata</taxon>
        <taxon>Euteleostomi</taxon>
        <taxon>Mammalia</taxon>
        <taxon>Eutheria</taxon>
        <taxon>Euarchontoglires</taxon>
        <taxon>Glires</taxon>
        <taxon>Rodentia</taxon>
        <taxon>Myomorpha</taxon>
        <taxon>Muroidea</taxon>
        <taxon>Spalacidae</taxon>
        <taxon>Spalacinae</taxon>
        <taxon>Nannospalax</taxon>
    </lineage>
</organism>
<evidence type="ECO:0000256" key="3">
    <source>
        <dbReference type="ARBA" id="ARBA00013286"/>
    </source>
</evidence>
<comment type="function">
    <text evidence="1">May play a role in carrying and orienting carbohydrate, as well as having a more specific role.</text>
</comment>
<evidence type="ECO:0000313" key="12">
    <source>
        <dbReference type="Ensembl" id="ENSNGAP00000018115.1"/>
    </source>
</evidence>
<evidence type="ECO:0000256" key="10">
    <source>
        <dbReference type="SAM" id="Phobius"/>
    </source>
</evidence>
<protein>
    <recommendedName>
        <fullName evidence="3">CAMPATH-1 antigen</fullName>
    </recommendedName>
</protein>
<accession>A0A8C6RHB2</accession>
<sequence>MNSFLFLLTISLLVIVQLQTGVLGSQNATEKAVTTVKIITHSRTRETVMNSGASALSDVGGGSFLFFLANTLFFFFYLS</sequence>
<dbReference type="GO" id="GO:0098552">
    <property type="term" value="C:side of membrane"/>
    <property type="evidence" value="ECO:0007669"/>
    <property type="project" value="UniProtKB-KW"/>
</dbReference>
<evidence type="ECO:0000256" key="5">
    <source>
        <dbReference type="ARBA" id="ARBA00022622"/>
    </source>
</evidence>
<dbReference type="GO" id="GO:0007204">
    <property type="term" value="P:positive regulation of cytosolic calcium ion concentration"/>
    <property type="evidence" value="ECO:0007669"/>
    <property type="project" value="TreeGrafter"/>
</dbReference>
<dbReference type="KEGG" id="ngi:108491022"/>
<dbReference type="OrthoDB" id="9635028at2759"/>
<keyword evidence="8" id="KW-0325">Glycoprotein</keyword>
<dbReference type="Ensembl" id="ENSNGAT00000023757.1">
    <property type="protein sequence ID" value="ENSNGAP00000018115.1"/>
    <property type="gene ID" value="ENSNGAG00000018349.1"/>
</dbReference>
<keyword evidence="4" id="KW-1003">Cell membrane</keyword>
<reference evidence="12" key="1">
    <citation type="submission" date="2025-08" db="UniProtKB">
        <authorList>
            <consortium name="Ensembl"/>
        </authorList>
    </citation>
    <scope>IDENTIFICATION</scope>
</reference>
<comment type="subcellular location">
    <subcellularLocation>
        <location evidence="2">Cell membrane</location>
        <topology evidence="2">Lipid-anchor</topology>
        <topology evidence="2">GPI-anchor</topology>
    </subcellularLocation>
</comment>
<keyword evidence="7 10" id="KW-0472">Membrane</keyword>
<keyword evidence="5" id="KW-0336">GPI-anchor</keyword>
<dbReference type="GO" id="GO:0005886">
    <property type="term" value="C:plasma membrane"/>
    <property type="evidence" value="ECO:0007669"/>
    <property type="project" value="UniProtKB-SubCell"/>
</dbReference>
<feature type="signal peptide" evidence="11">
    <location>
        <begin position="1"/>
        <end position="24"/>
    </location>
</feature>
<evidence type="ECO:0000256" key="4">
    <source>
        <dbReference type="ARBA" id="ARBA00022475"/>
    </source>
</evidence>
<evidence type="ECO:0000256" key="11">
    <source>
        <dbReference type="SAM" id="SignalP"/>
    </source>
</evidence>